<evidence type="ECO:0000313" key="2">
    <source>
        <dbReference type="EMBL" id="EIT71601.1"/>
    </source>
</evidence>
<keyword evidence="3" id="KW-1185">Reference proteome</keyword>
<reference evidence="2 3" key="1">
    <citation type="journal article" date="2012" name="J. Bacteriol.">
        <title>Genome Sequence of n-Alkane-Degrading Hydrocarboniphaga effusa Strain AP103T (ATCC BAA-332T).</title>
        <authorList>
            <person name="Chang H.K."/>
            <person name="Zylstra G.J."/>
            <person name="Chae J.C."/>
        </authorList>
    </citation>
    <scope>NUCLEOTIDE SEQUENCE [LARGE SCALE GENOMIC DNA]</scope>
    <source>
        <strain evidence="2 3">AP103</strain>
    </source>
</reference>
<name>I8I5D1_9GAMM</name>
<sequence length="370" mass="39374">MTQSIGPAGGVLESADGALRIEVPAGALADEQIVSIQPISNHAHGKIGGAFRLGPEGVSFAVPVRLSFRFTPEQILGTAAPLLRVVSQDRDGFWELHEDLQLDAEAKTVSVDIQHFSDWSLMSGVQLSPQSATVKPGETVSLSVVVCERVQPDDLLTPLIAQCQPSTVIRNLARNWSVNGSSGGNASVGTVSVQEDRAALYTAPATAPQSNPVAVSAEYAELQGELVMLVANIRVQSGLCTPASPGAPCLFNLAEFNGQALPYEGLPRETWENPETITSGRLSLSDFDGDGAGTWSLRHVWVESKPSGDLEQFMQLAGDFTSESMGRLNFTVLGGGAFTGTLQQNTVTIEDYPLTTKNVSVPARLQFREN</sequence>
<accession>I8I5D1</accession>
<evidence type="ECO:0000313" key="3">
    <source>
        <dbReference type="Proteomes" id="UP000003704"/>
    </source>
</evidence>
<dbReference type="Gene3D" id="2.60.220.30">
    <property type="match status" value="1"/>
</dbReference>
<gene>
    <name evidence="2" type="ORF">WQQ_17380</name>
</gene>
<dbReference type="PROSITE" id="PS51145">
    <property type="entry name" value="ZU5"/>
    <property type="match status" value="1"/>
</dbReference>
<dbReference type="STRING" id="1172194.WQQ_17380"/>
<comment type="caution">
    <text evidence="2">The sequence shown here is derived from an EMBL/GenBank/DDBJ whole genome shotgun (WGS) entry which is preliminary data.</text>
</comment>
<dbReference type="AlphaFoldDB" id="I8I5D1"/>
<protein>
    <recommendedName>
        <fullName evidence="1">ZU5 domain-containing protein</fullName>
    </recommendedName>
</protein>
<proteinExistence type="predicted"/>
<dbReference type="EMBL" id="AKGD01000001">
    <property type="protein sequence ID" value="EIT71601.1"/>
    <property type="molecule type" value="Genomic_DNA"/>
</dbReference>
<evidence type="ECO:0000259" key="1">
    <source>
        <dbReference type="PROSITE" id="PS51145"/>
    </source>
</evidence>
<feature type="domain" description="ZU5" evidence="1">
    <location>
        <begin position="1"/>
        <end position="125"/>
    </location>
</feature>
<organism evidence="2 3">
    <name type="scientific">Hydrocarboniphaga effusa AP103</name>
    <dbReference type="NCBI Taxonomy" id="1172194"/>
    <lineage>
        <taxon>Bacteria</taxon>
        <taxon>Pseudomonadati</taxon>
        <taxon>Pseudomonadota</taxon>
        <taxon>Gammaproteobacteria</taxon>
        <taxon>Nevskiales</taxon>
        <taxon>Nevskiaceae</taxon>
        <taxon>Hydrocarboniphaga</taxon>
    </lineage>
</organism>
<dbReference type="InterPro" id="IPR000906">
    <property type="entry name" value="ZU5_dom"/>
</dbReference>
<dbReference type="Proteomes" id="UP000003704">
    <property type="component" value="Unassembled WGS sequence"/>
</dbReference>